<evidence type="ECO:0000256" key="2">
    <source>
        <dbReference type="ARBA" id="ARBA00008000"/>
    </source>
</evidence>
<dbReference type="PROSITE" id="PS51387">
    <property type="entry name" value="FAD_PCMH"/>
    <property type="match status" value="1"/>
</dbReference>
<keyword evidence="6" id="KW-0560">Oxidoreductase</keyword>
<evidence type="ECO:0000256" key="3">
    <source>
        <dbReference type="ARBA" id="ARBA00022630"/>
    </source>
</evidence>
<dbReference type="Pfam" id="PF02913">
    <property type="entry name" value="FAD-oxidase_C"/>
    <property type="match status" value="1"/>
</dbReference>
<evidence type="ECO:0000256" key="1">
    <source>
        <dbReference type="ARBA" id="ARBA00001974"/>
    </source>
</evidence>
<dbReference type="InterPro" id="IPR016166">
    <property type="entry name" value="FAD-bd_PCMH"/>
</dbReference>
<name>A0ABV8B6I9_9BACI</name>
<dbReference type="SUPFAM" id="SSF56176">
    <property type="entry name" value="FAD-binding/transporter-associated domain-like"/>
    <property type="match status" value="1"/>
</dbReference>
<dbReference type="RefSeq" id="WP_377918164.1">
    <property type="nucleotide sequence ID" value="NZ_JBHRZT010000072.1"/>
</dbReference>
<dbReference type="EMBL" id="JBHRZT010000072">
    <property type="protein sequence ID" value="MFC3885773.1"/>
    <property type="molecule type" value="Genomic_DNA"/>
</dbReference>
<evidence type="ECO:0000259" key="8">
    <source>
        <dbReference type="PROSITE" id="PS51387"/>
    </source>
</evidence>
<evidence type="ECO:0000256" key="7">
    <source>
        <dbReference type="ARBA" id="ARBA00038897"/>
    </source>
</evidence>
<dbReference type="InterPro" id="IPR016164">
    <property type="entry name" value="FAD-linked_Oxase-like_C"/>
</dbReference>
<dbReference type="Gene3D" id="3.30.70.2740">
    <property type="match status" value="1"/>
</dbReference>
<comment type="similarity">
    <text evidence="2">Belongs to the FAD-binding oxidoreductase/transferase type 4 family.</text>
</comment>
<dbReference type="InterPro" id="IPR006094">
    <property type="entry name" value="Oxid_FAD_bind_N"/>
</dbReference>
<feature type="domain" description="FAD-binding PCMH-type" evidence="8">
    <location>
        <begin position="34"/>
        <end position="211"/>
    </location>
</feature>
<dbReference type="Gene3D" id="3.30.465.10">
    <property type="match status" value="1"/>
</dbReference>
<comment type="cofactor">
    <cofactor evidence="1">
        <name>FAD</name>
        <dbReference type="ChEBI" id="CHEBI:57692"/>
    </cofactor>
</comment>
<dbReference type="EC" id="1.1.2.4" evidence="7"/>
<proteinExistence type="inferred from homology"/>
<reference evidence="10" key="1">
    <citation type="journal article" date="2019" name="Int. J. Syst. Evol. Microbiol.">
        <title>The Global Catalogue of Microorganisms (GCM) 10K type strain sequencing project: providing services to taxonomists for standard genome sequencing and annotation.</title>
        <authorList>
            <consortium name="The Broad Institute Genomics Platform"/>
            <consortium name="The Broad Institute Genome Sequencing Center for Infectious Disease"/>
            <person name="Wu L."/>
            <person name="Ma J."/>
        </authorList>
    </citation>
    <scope>NUCLEOTIDE SEQUENCE [LARGE SCALE GENOMIC DNA]</scope>
    <source>
        <strain evidence="10">CCUG 61889</strain>
    </source>
</reference>
<comment type="caution">
    <text evidence="9">The sequence shown here is derived from an EMBL/GenBank/DDBJ whole genome shotgun (WGS) entry which is preliminary data.</text>
</comment>
<sequence length="460" mass="50756">MNLFHDLVALIGEENVSINETILLQHSKDESNHDPAMPDTVVFPTNREDVQKVVKYANEHRIPIVPFGVGSSLEGHSIPIHKGISMDFQNMNAIVEVRPQDLIVKVQPGVTRIQLNQELKKYGLFFPVDPGADATIGGMASTNASGTTAVRYGVMRDQILNLEVILADGRLIHTGSLAKKSSSGYHLNGLFVGSEGTLGIFTEITLKLHGIPESILAARACFPTVRNCVEAAISILSAGISMARMELVDARSIAQVNDYSGTDYPVLPSLFLEFHGNEAGNEEDVQFVQQLLKEHDCTDFVFESDSNKRALLWKARHELSYAFRHSSPKLRAMGTDVCVPISTLPDIVDYTRERIDYYDLDGAILGHIGDGNFHTLVMYDPENQEHVDKMEKLNEEIVKYAFRLGGTCTGEHGVGIGKIKYQQEEHGESLQIMLGVKQMLDPNNILNPGKLLPAAVPQIK</sequence>
<evidence type="ECO:0000256" key="5">
    <source>
        <dbReference type="ARBA" id="ARBA00022946"/>
    </source>
</evidence>
<evidence type="ECO:0000313" key="9">
    <source>
        <dbReference type="EMBL" id="MFC3885773.1"/>
    </source>
</evidence>
<dbReference type="InterPro" id="IPR016171">
    <property type="entry name" value="Vanillyl_alc_oxidase_C-sub2"/>
</dbReference>
<dbReference type="InterPro" id="IPR036318">
    <property type="entry name" value="FAD-bd_PCMH-like_sf"/>
</dbReference>
<dbReference type="InterPro" id="IPR016169">
    <property type="entry name" value="FAD-bd_PCMH_sub2"/>
</dbReference>
<dbReference type="PANTHER" id="PTHR11748">
    <property type="entry name" value="D-LACTATE DEHYDROGENASE"/>
    <property type="match status" value="1"/>
</dbReference>
<protein>
    <recommendedName>
        <fullName evidence="7">D-lactate dehydrogenase (cytochrome)</fullName>
        <ecNumber evidence="7">1.1.2.4</ecNumber>
    </recommendedName>
</protein>
<dbReference type="InterPro" id="IPR004113">
    <property type="entry name" value="FAD-bd_oxidored_4_C"/>
</dbReference>
<evidence type="ECO:0000313" key="10">
    <source>
        <dbReference type="Proteomes" id="UP001595752"/>
    </source>
</evidence>
<dbReference type="PANTHER" id="PTHR11748:SF111">
    <property type="entry name" value="D-LACTATE DEHYDROGENASE, MITOCHONDRIAL-RELATED"/>
    <property type="match status" value="1"/>
</dbReference>
<gene>
    <name evidence="9" type="ORF">ACFOU2_20765</name>
</gene>
<keyword evidence="4" id="KW-0274">FAD</keyword>
<evidence type="ECO:0000256" key="4">
    <source>
        <dbReference type="ARBA" id="ARBA00022827"/>
    </source>
</evidence>
<dbReference type="Pfam" id="PF01565">
    <property type="entry name" value="FAD_binding_4"/>
    <property type="match status" value="1"/>
</dbReference>
<keyword evidence="3" id="KW-0285">Flavoprotein</keyword>
<evidence type="ECO:0000256" key="6">
    <source>
        <dbReference type="ARBA" id="ARBA00023002"/>
    </source>
</evidence>
<dbReference type="Gene3D" id="1.10.45.10">
    <property type="entry name" value="Vanillyl-alcohol Oxidase, Chain A, domain 4"/>
    <property type="match status" value="1"/>
</dbReference>
<keyword evidence="10" id="KW-1185">Reference proteome</keyword>
<dbReference type="Proteomes" id="UP001595752">
    <property type="component" value="Unassembled WGS sequence"/>
</dbReference>
<keyword evidence="5" id="KW-0809">Transit peptide</keyword>
<dbReference type="SUPFAM" id="SSF55103">
    <property type="entry name" value="FAD-linked oxidases, C-terminal domain"/>
    <property type="match status" value="1"/>
</dbReference>
<accession>A0ABV8B6I9</accession>
<organism evidence="9 10">
    <name type="scientific">Bacillus songklensis</name>
    <dbReference type="NCBI Taxonomy" id="1069116"/>
    <lineage>
        <taxon>Bacteria</taxon>
        <taxon>Bacillati</taxon>
        <taxon>Bacillota</taxon>
        <taxon>Bacilli</taxon>
        <taxon>Bacillales</taxon>
        <taxon>Bacillaceae</taxon>
        <taxon>Bacillus</taxon>
    </lineage>
</organism>